<evidence type="ECO:0000256" key="8">
    <source>
        <dbReference type="ARBA" id="ARBA00023224"/>
    </source>
</evidence>
<feature type="transmembrane region" description="Helical" evidence="9">
    <location>
        <begin position="102"/>
        <end position="127"/>
    </location>
</feature>
<feature type="domain" description="G-protein coupled receptors family 1 profile" evidence="10">
    <location>
        <begin position="46"/>
        <end position="313"/>
    </location>
</feature>
<evidence type="ECO:0000313" key="11">
    <source>
        <dbReference type="EMBL" id="KAK7496396.1"/>
    </source>
</evidence>
<dbReference type="Pfam" id="PF00001">
    <property type="entry name" value="7tm_1"/>
    <property type="match status" value="1"/>
</dbReference>
<comment type="caution">
    <text evidence="11">The sequence shown here is derived from an EMBL/GenBank/DDBJ whole genome shotgun (WGS) entry which is preliminary data.</text>
</comment>
<keyword evidence="8" id="KW-0807">Transducer</keyword>
<evidence type="ECO:0000256" key="6">
    <source>
        <dbReference type="ARBA" id="ARBA00023136"/>
    </source>
</evidence>
<protein>
    <recommendedName>
        <fullName evidence="10">G-protein coupled receptors family 1 profile domain-containing protein</fullName>
    </recommendedName>
</protein>
<keyword evidence="7" id="KW-0675">Receptor</keyword>
<feature type="transmembrane region" description="Helical" evidence="9">
    <location>
        <begin position="293"/>
        <end position="315"/>
    </location>
</feature>
<evidence type="ECO:0000256" key="7">
    <source>
        <dbReference type="ARBA" id="ARBA00023170"/>
    </source>
</evidence>
<comment type="subcellular location">
    <subcellularLocation>
        <location evidence="1">Cell membrane</location>
        <topology evidence="1">Multi-pass membrane protein</topology>
    </subcellularLocation>
</comment>
<name>A0ABD0LAV2_9CAEN</name>
<feature type="transmembrane region" description="Helical" evidence="9">
    <location>
        <begin position="191"/>
        <end position="215"/>
    </location>
</feature>
<dbReference type="PANTHER" id="PTHR24249:SF372">
    <property type="entry name" value="G-PROTEIN COUPLED RECEPTORS FAMILY 1 PROFILE DOMAIN-CONTAINING PROTEIN"/>
    <property type="match status" value="1"/>
</dbReference>
<reference evidence="11 12" key="1">
    <citation type="journal article" date="2023" name="Sci. Data">
        <title>Genome assembly of the Korean intertidal mud-creeper Batillaria attramentaria.</title>
        <authorList>
            <person name="Patra A.K."/>
            <person name="Ho P.T."/>
            <person name="Jun S."/>
            <person name="Lee S.J."/>
            <person name="Kim Y."/>
            <person name="Won Y.J."/>
        </authorList>
    </citation>
    <scope>NUCLEOTIDE SEQUENCE [LARGE SCALE GENOMIC DNA]</scope>
    <source>
        <strain evidence="11">Wonlab-2016</strain>
    </source>
</reference>
<keyword evidence="2" id="KW-1003">Cell membrane</keyword>
<organism evidence="11 12">
    <name type="scientific">Batillaria attramentaria</name>
    <dbReference type="NCBI Taxonomy" id="370345"/>
    <lineage>
        <taxon>Eukaryota</taxon>
        <taxon>Metazoa</taxon>
        <taxon>Spiralia</taxon>
        <taxon>Lophotrochozoa</taxon>
        <taxon>Mollusca</taxon>
        <taxon>Gastropoda</taxon>
        <taxon>Caenogastropoda</taxon>
        <taxon>Sorbeoconcha</taxon>
        <taxon>Cerithioidea</taxon>
        <taxon>Batillariidae</taxon>
        <taxon>Batillaria</taxon>
    </lineage>
</organism>
<evidence type="ECO:0000256" key="2">
    <source>
        <dbReference type="ARBA" id="ARBA00022475"/>
    </source>
</evidence>
<dbReference type="PRINTS" id="PR00237">
    <property type="entry name" value="GPCRRHODOPSN"/>
</dbReference>
<dbReference type="PROSITE" id="PS50262">
    <property type="entry name" value="G_PROTEIN_RECEP_F1_2"/>
    <property type="match status" value="1"/>
</dbReference>
<proteinExistence type="predicted"/>
<dbReference type="GO" id="GO:0004930">
    <property type="term" value="F:G protein-coupled receptor activity"/>
    <property type="evidence" value="ECO:0007669"/>
    <property type="project" value="UniProtKB-KW"/>
</dbReference>
<evidence type="ECO:0000259" key="10">
    <source>
        <dbReference type="PROSITE" id="PS50262"/>
    </source>
</evidence>
<accession>A0ABD0LAV2</accession>
<evidence type="ECO:0000256" key="1">
    <source>
        <dbReference type="ARBA" id="ARBA00004651"/>
    </source>
</evidence>
<dbReference type="SUPFAM" id="SSF81321">
    <property type="entry name" value="Family A G protein-coupled receptor-like"/>
    <property type="match status" value="1"/>
</dbReference>
<dbReference type="GO" id="GO:0005886">
    <property type="term" value="C:plasma membrane"/>
    <property type="evidence" value="ECO:0007669"/>
    <property type="project" value="UniProtKB-SubCell"/>
</dbReference>
<sequence>MIRGHSTESPHNLTTPETDAVLFAGGSVTYFLVVLHIALSVFIVFGNTMTILAIRGTHQLQTEANLYVLHLAIADTLVGLGTFLGSFLYMDFSRKILDRSRYFCLGMVVLVCVSVCQSLGTLILLAIDRMVHVAYPFRYRRYFTERAIKRVLGVSWVLALAAGTVPFYANSFSPSIGCSVTKLMHTSFEHVFIPVAVLVASLITKTCYVTIACIACRHRRKRKPDVQQQNTPKGPQLTAGEDNRDLRRHWAKASDSKTKSVGLFLTVNSIFSLCWAPFVMVSVAVNFVDVPEVAARVAVLVAMSNSSMNFVIYAFRNKQFARAYRNLLNACFCRRG</sequence>
<keyword evidence="4 9" id="KW-1133">Transmembrane helix</keyword>
<feature type="transmembrane region" description="Helical" evidence="9">
    <location>
        <begin position="66"/>
        <end position="90"/>
    </location>
</feature>
<keyword evidence="12" id="KW-1185">Reference proteome</keyword>
<feature type="transmembrane region" description="Helical" evidence="9">
    <location>
        <begin position="261"/>
        <end position="287"/>
    </location>
</feature>
<dbReference type="Proteomes" id="UP001519460">
    <property type="component" value="Unassembled WGS sequence"/>
</dbReference>
<keyword evidence="3 9" id="KW-0812">Transmembrane</keyword>
<evidence type="ECO:0000256" key="3">
    <source>
        <dbReference type="ARBA" id="ARBA00022692"/>
    </source>
</evidence>
<feature type="transmembrane region" description="Helical" evidence="9">
    <location>
        <begin position="20"/>
        <end position="45"/>
    </location>
</feature>
<dbReference type="PANTHER" id="PTHR24249">
    <property type="entry name" value="HISTAMINE RECEPTOR-RELATED G-PROTEIN COUPLED RECEPTOR"/>
    <property type="match status" value="1"/>
</dbReference>
<dbReference type="CDD" id="cd00637">
    <property type="entry name" value="7tm_classA_rhodopsin-like"/>
    <property type="match status" value="1"/>
</dbReference>
<dbReference type="InterPro" id="IPR017452">
    <property type="entry name" value="GPCR_Rhodpsn_7TM"/>
</dbReference>
<keyword evidence="5" id="KW-0297">G-protein coupled receptor</keyword>
<dbReference type="EMBL" id="JACVVK020000067">
    <property type="protein sequence ID" value="KAK7496396.1"/>
    <property type="molecule type" value="Genomic_DNA"/>
</dbReference>
<gene>
    <name evidence="11" type="ORF">BaRGS_00012318</name>
</gene>
<feature type="transmembrane region" description="Helical" evidence="9">
    <location>
        <begin position="147"/>
        <end position="169"/>
    </location>
</feature>
<dbReference type="Gene3D" id="1.20.1070.10">
    <property type="entry name" value="Rhodopsin 7-helix transmembrane proteins"/>
    <property type="match status" value="1"/>
</dbReference>
<evidence type="ECO:0000256" key="5">
    <source>
        <dbReference type="ARBA" id="ARBA00023040"/>
    </source>
</evidence>
<keyword evidence="6 9" id="KW-0472">Membrane</keyword>
<evidence type="ECO:0000313" key="12">
    <source>
        <dbReference type="Proteomes" id="UP001519460"/>
    </source>
</evidence>
<evidence type="ECO:0000256" key="9">
    <source>
        <dbReference type="SAM" id="Phobius"/>
    </source>
</evidence>
<dbReference type="InterPro" id="IPR050569">
    <property type="entry name" value="TAAR"/>
</dbReference>
<dbReference type="SMART" id="SM01381">
    <property type="entry name" value="7TM_GPCR_Srsx"/>
    <property type="match status" value="1"/>
</dbReference>
<evidence type="ECO:0000256" key="4">
    <source>
        <dbReference type="ARBA" id="ARBA00022989"/>
    </source>
</evidence>
<dbReference type="InterPro" id="IPR000276">
    <property type="entry name" value="GPCR_Rhodpsn"/>
</dbReference>
<dbReference type="AlphaFoldDB" id="A0ABD0LAV2"/>